<dbReference type="NCBIfam" id="NF004079">
    <property type="entry name" value="PRK05584.1"/>
    <property type="match status" value="1"/>
</dbReference>
<name>A0A841R6D5_9SPIO</name>
<dbReference type="GO" id="GO:0008930">
    <property type="term" value="F:methylthioadenosine nucleosidase activity"/>
    <property type="evidence" value="ECO:0007669"/>
    <property type="project" value="InterPro"/>
</dbReference>
<proteinExistence type="predicted"/>
<evidence type="ECO:0000256" key="2">
    <source>
        <dbReference type="ARBA" id="ARBA00011974"/>
    </source>
</evidence>
<keyword evidence="4" id="KW-0378">Hydrolase</keyword>
<dbReference type="SUPFAM" id="SSF53167">
    <property type="entry name" value="Purine and uridine phosphorylases"/>
    <property type="match status" value="1"/>
</dbReference>
<dbReference type="InterPro" id="IPR000845">
    <property type="entry name" value="Nucleoside_phosphorylase_d"/>
</dbReference>
<dbReference type="Proteomes" id="UP000587760">
    <property type="component" value="Unassembled WGS sequence"/>
</dbReference>
<dbReference type="PANTHER" id="PTHR46832:SF1">
    <property type="entry name" value="5'-METHYLTHIOADENOSINE_S-ADENOSYLHOMOCYSTEINE NUCLEOSIDASE"/>
    <property type="match status" value="1"/>
</dbReference>
<dbReference type="GO" id="GO:0009164">
    <property type="term" value="P:nucleoside catabolic process"/>
    <property type="evidence" value="ECO:0007669"/>
    <property type="project" value="InterPro"/>
</dbReference>
<sequence>MSKLFIIMGALDEEIEQFRQELQNIKIIEFNEHRFYKGLIDGHNVIVARSGVGKVLSAMMTQFLIDKYKPEGLIFTGIAGAINSRLSIGDILVGIDAVQHDMDVSRFNIPRGQIPGTEYRFIKSDSKLFDAAMSWKNENMNLIPGRILTGDQFIRNRSHKERQYLKEELSGDCVDMEGAAVALVCKVNNVPHVILRSISDKAEKNEKINLRDFFKNTSFNSKKIVLHILDEIDK</sequence>
<dbReference type="InterPro" id="IPR010049">
    <property type="entry name" value="MTA_SAH_Nsdase"/>
</dbReference>
<protein>
    <recommendedName>
        <fullName evidence="2">adenosylhomocysteine nucleosidase</fullName>
        <ecNumber evidence="2">3.2.2.9</ecNumber>
    </recommendedName>
</protein>
<evidence type="ECO:0000256" key="1">
    <source>
        <dbReference type="ARBA" id="ARBA00004945"/>
    </source>
</evidence>
<evidence type="ECO:0000256" key="4">
    <source>
        <dbReference type="ARBA" id="ARBA00022801"/>
    </source>
</evidence>
<evidence type="ECO:0000313" key="8">
    <source>
        <dbReference type="Proteomes" id="UP000587760"/>
    </source>
</evidence>
<dbReference type="Gene3D" id="3.40.50.1580">
    <property type="entry name" value="Nucleoside phosphorylase domain"/>
    <property type="match status" value="1"/>
</dbReference>
<dbReference type="UniPathway" id="UPA00904">
    <property type="reaction ID" value="UER00871"/>
</dbReference>
<accession>A0A841R6D5</accession>
<evidence type="ECO:0000259" key="6">
    <source>
        <dbReference type="Pfam" id="PF01048"/>
    </source>
</evidence>
<reference evidence="7 8" key="1">
    <citation type="submission" date="2020-08" db="EMBL/GenBank/DDBJ databases">
        <title>Genomic Encyclopedia of Type Strains, Phase IV (KMG-IV): sequencing the most valuable type-strain genomes for metagenomic binning, comparative biology and taxonomic classification.</title>
        <authorList>
            <person name="Goeker M."/>
        </authorList>
    </citation>
    <scope>NUCLEOTIDE SEQUENCE [LARGE SCALE GENOMIC DNA]</scope>
    <source>
        <strain evidence="7 8">DSM 2461</strain>
    </source>
</reference>
<dbReference type="AlphaFoldDB" id="A0A841R6D5"/>
<comment type="pathway">
    <text evidence="1">Amino-acid biosynthesis; L-methionine biosynthesis via salvage pathway; S-methyl-5-thio-alpha-D-ribose 1-phosphate from S-methyl-5'-thioadenosine (hydrolase route): step 1/2.</text>
</comment>
<evidence type="ECO:0000313" key="7">
    <source>
        <dbReference type="EMBL" id="MBB6478727.1"/>
    </source>
</evidence>
<evidence type="ECO:0000256" key="5">
    <source>
        <dbReference type="ARBA" id="ARBA00023167"/>
    </source>
</evidence>
<dbReference type="EC" id="3.2.2.9" evidence="2"/>
<dbReference type="PANTHER" id="PTHR46832">
    <property type="entry name" value="5'-METHYLTHIOADENOSINE/S-ADENOSYLHOMOCYSTEINE NUCLEOSIDASE"/>
    <property type="match status" value="1"/>
</dbReference>
<keyword evidence="8" id="KW-1185">Reference proteome</keyword>
<keyword evidence="5" id="KW-0486">Methionine biosynthesis</keyword>
<dbReference type="RefSeq" id="WP_184742842.1">
    <property type="nucleotide sequence ID" value="NZ_JACHGJ010000001.1"/>
</dbReference>
<dbReference type="CDD" id="cd09008">
    <property type="entry name" value="MTAN"/>
    <property type="match status" value="1"/>
</dbReference>
<dbReference type="GO" id="GO:0008782">
    <property type="term" value="F:adenosylhomocysteine nucleosidase activity"/>
    <property type="evidence" value="ECO:0007669"/>
    <property type="project" value="UniProtKB-EC"/>
</dbReference>
<evidence type="ECO:0000256" key="3">
    <source>
        <dbReference type="ARBA" id="ARBA00022605"/>
    </source>
</evidence>
<dbReference type="Pfam" id="PF01048">
    <property type="entry name" value="PNP_UDP_1"/>
    <property type="match status" value="1"/>
</dbReference>
<dbReference type="NCBIfam" id="TIGR01704">
    <property type="entry name" value="MTA_SAH-Nsdase"/>
    <property type="match status" value="1"/>
</dbReference>
<keyword evidence="3" id="KW-0028">Amino-acid biosynthesis</keyword>
<dbReference type="GO" id="GO:0019509">
    <property type="term" value="P:L-methionine salvage from methylthioadenosine"/>
    <property type="evidence" value="ECO:0007669"/>
    <property type="project" value="UniProtKB-UniPathway"/>
</dbReference>
<feature type="domain" description="Nucleoside phosphorylase" evidence="6">
    <location>
        <begin position="6"/>
        <end position="229"/>
    </location>
</feature>
<dbReference type="InterPro" id="IPR035994">
    <property type="entry name" value="Nucleoside_phosphorylase_sf"/>
</dbReference>
<organism evidence="7 8">
    <name type="scientific">Spirochaeta isovalerica</name>
    <dbReference type="NCBI Taxonomy" id="150"/>
    <lineage>
        <taxon>Bacteria</taxon>
        <taxon>Pseudomonadati</taxon>
        <taxon>Spirochaetota</taxon>
        <taxon>Spirochaetia</taxon>
        <taxon>Spirochaetales</taxon>
        <taxon>Spirochaetaceae</taxon>
        <taxon>Spirochaeta</taxon>
    </lineage>
</organism>
<dbReference type="GO" id="GO:0019284">
    <property type="term" value="P:L-methionine salvage from S-adenosylmethionine"/>
    <property type="evidence" value="ECO:0007669"/>
    <property type="project" value="TreeGrafter"/>
</dbReference>
<dbReference type="EMBL" id="JACHGJ010000001">
    <property type="protein sequence ID" value="MBB6478727.1"/>
    <property type="molecule type" value="Genomic_DNA"/>
</dbReference>
<comment type="caution">
    <text evidence="7">The sequence shown here is derived from an EMBL/GenBank/DDBJ whole genome shotgun (WGS) entry which is preliminary data.</text>
</comment>
<dbReference type="GO" id="GO:0005829">
    <property type="term" value="C:cytosol"/>
    <property type="evidence" value="ECO:0007669"/>
    <property type="project" value="TreeGrafter"/>
</dbReference>
<gene>
    <name evidence="7" type="ORF">HNR50_000360</name>
</gene>